<evidence type="ECO:0000256" key="3">
    <source>
        <dbReference type="ARBA" id="ARBA00022670"/>
    </source>
</evidence>
<comment type="similarity">
    <text evidence="2">Belongs to the peptidase M13 family.</text>
</comment>
<feature type="domain" description="Peptidase M13 N-terminal" evidence="10">
    <location>
        <begin position="52"/>
        <end position="432"/>
    </location>
</feature>
<evidence type="ECO:0000313" key="12">
    <source>
        <dbReference type="Proteomes" id="UP001499951"/>
    </source>
</evidence>
<dbReference type="InterPro" id="IPR008753">
    <property type="entry name" value="Peptidase_M13_N"/>
</dbReference>
<keyword evidence="8" id="KW-0732">Signal</keyword>
<dbReference type="InterPro" id="IPR000718">
    <property type="entry name" value="Peptidase_M13"/>
</dbReference>
<evidence type="ECO:0000259" key="9">
    <source>
        <dbReference type="Pfam" id="PF01431"/>
    </source>
</evidence>
<keyword evidence="6" id="KW-0862">Zinc</keyword>
<evidence type="ECO:0000256" key="7">
    <source>
        <dbReference type="ARBA" id="ARBA00023049"/>
    </source>
</evidence>
<dbReference type="InterPro" id="IPR024079">
    <property type="entry name" value="MetalloPept_cat_dom_sf"/>
</dbReference>
<dbReference type="CDD" id="cd08662">
    <property type="entry name" value="M13"/>
    <property type="match status" value="1"/>
</dbReference>
<reference evidence="12" key="1">
    <citation type="journal article" date="2019" name="Int. J. Syst. Evol. Microbiol.">
        <title>The Global Catalogue of Microorganisms (GCM) 10K type strain sequencing project: providing services to taxonomists for standard genome sequencing and annotation.</title>
        <authorList>
            <consortium name="The Broad Institute Genomics Platform"/>
            <consortium name="The Broad Institute Genome Sequencing Center for Infectious Disease"/>
            <person name="Wu L."/>
            <person name="Ma J."/>
        </authorList>
    </citation>
    <scope>NUCLEOTIDE SEQUENCE [LARGE SCALE GENOMIC DNA]</scope>
    <source>
        <strain evidence="12">JCM 15089</strain>
    </source>
</reference>
<evidence type="ECO:0000256" key="2">
    <source>
        <dbReference type="ARBA" id="ARBA00007357"/>
    </source>
</evidence>
<protein>
    <submittedName>
        <fullName evidence="11">M13 family metallopeptidase</fullName>
    </submittedName>
</protein>
<dbReference type="PANTHER" id="PTHR11733:SF167">
    <property type="entry name" value="FI17812P1-RELATED"/>
    <property type="match status" value="1"/>
</dbReference>
<dbReference type="Gene3D" id="3.40.390.10">
    <property type="entry name" value="Collagenase (Catalytic Domain)"/>
    <property type="match status" value="1"/>
</dbReference>
<dbReference type="PANTHER" id="PTHR11733">
    <property type="entry name" value="ZINC METALLOPROTEASE FAMILY M13 NEPRILYSIN-RELATED"/>
    <property type="match status" value="1"/>
</dbReference>
<dbReference type="PRINTS" id="PR00786">
    <property type="entry name" value="NEPRILYSIN"/>
</dbReference>
<dbReference type="PROSITE" id="PS51257">
    <property type="entry name" value="PROKAR_LIPOPROTEIN"/>
    <property type="match status" value="1"/>
</dbReference>
<accession>A0ABP3QBU8</accession>
<evidence type="ECO:0000256" key="4">
    <source>
        <dbReference type="ARBA" id="ARBA00022723"/>
    </source>
</evidence>
<dbReference type="InterPro" id="IPR042089">
    <property type="entry name" value="Peptidase_M13_dom_2"/>
</dbReference>
<feature type="chain" id="PRO_5047082957" evidence="8">
    <location>
        <begin position="20"/>
        <end position="688"/>
    </location>
</feature>
<evidence type="ECO:0000256" key="1">
    <source>
        <dbReference type="ARBA" id="ARBA00001947"/>
    </source>
</evidence>
<dbReference type="Pfam" id="PF01431">
    <property type="entry name" value="Peptidase_M13"/>
    <property type="match status" value="1"/>
</dbReference>
<evidence type="ECO:0000256" key="8">
    <source>
        <dbReference type="SAM" id="SignalP"/>
    </source>
</evidence>
<dbReference type="EMBL" id="BAAADD010000011">
    <property type="protein sequence ID" value="GAA0585058.1"/>
    <property type="molecule type" value="Genomic_DNA"/>
</dbReference>
<feature type="domain" description="Peptidase M13 C-terminal" evidence="9">
    <location>
        <begin position="484"/>
        <end position="685"/>
    </location>
</feature>
<keyword evidence="3" id="KW-0645">Protease</keyword>
<proteinExistence type="inferred from homology"/>
<keyword evidence="12" id="KW-1185">Reference proteome</keyword>
<keyword evidence="5" id="KW-0378">Hydrolase</keyword>
<evidence type="ECO:0000256" key="5">
    <source>
        <dbReference type="ARBA" id="ARBA00022801"/>
    </source>
</evidence>
<keyword evidence="4" id="KW-0479">Metal-binding</keyword>
<organism evidence="11 12">
    <name type="scientific">Rhizomicrobium electricum</name>
    <dbReference type="NCBI Taxonomy" id="480070"/>
    <lineage>
        <taxon>Bacteria</taxon>
        <taxon>Pseudomonadati</taxon>
        <taxon>Pseudomonadota</taxon>
        <taxon>Alphaproteobacteria</taxon>
        <taxon>Micropepsales</taxon>
        <taxon>Micropepsaceae</taxon>
        <taxon>Rhizomicrobium</taxon>
    </lineage>
</organism>
<dbReference type="Pfam" id="PF05649">
    <property type="entry name" value="Peptidase_M13_N"/>
    <property type="match status" value="1"/>
</dbReference>
<evidence type="ECO:0000259" key="10">
    <source>
        <dbReference type="Pfam" id="PF05649"/>
    </source>
</evidence>
<comment type="caution">
    <text evidence="11">The sequence shown here is derived from an EMBL/GenBank/DDBJ whole genome shotgun (WGS) entry which is preliminary data.</text>
</comment>
<dbReference type="SUPFAM" id="SSF55486">
    <property type="entry name" value="Metalloproteases ('zincins'), catalytic domain"/>
    <property type="match status" value="1"/>
</dbReference>
<keyword evidence="7" id="KW-0482">Metalloprotease</keyword>
<evidence type="ECO:0000313" key="11">
    <source>
        <dbReference type="EMBL" id="GAA0585058.1"/>
    </source>
</evidence>
<dbReference type="RefSeq" id="WP_166929216.1">
    <property type="nucleotide sequence ID" value="NZ_BAAADD010000011.1"/>
</dbReference>
<feature type="signal peptide" evidence="8">
    <location>
        <begin position="1"/>
        <end position="19"/>
    </location>
</feature>
<evidence type="ECO:0000256" key="6">
    <source>
        <dbReference type="ARBA" id="ARBA00022833"/>
    </source>
</evidence>
<sequence>MNRRLTIAAALLIMAGCSAPPPPPPPAPPPGPKATLGQWGVDFTGMDRSVKPGDDFYMFVNGKWQKDAVIPADRSSTGSFQTLAILSEKRMKEIVAELEAKPVDKLSPEEKKLRDLYDGFTDTKAIEARGLEPVKADLAMIGKLKTLKDVARVMGSPRLAAGSIFGLGIGVDDKDSSKYSVNLTPEGLGLPDRDFYLLDEAGIVKVREAYKAYLGTMLSLTGAKDADARAAKVMALETGIAKLRWSLAQQRDPEKMYHPVAFKDLRKLAPAFPWDAFFSETEIPLNKGARVVIVGENSAVGPIAKLFAKTPVGVWRDYLTIHYLHSYAAVLPQKIDDADFAFYGTALAGRTAQTERATRGVRLLDRTLGEAFGKLYVAKYFPPEAKAKVEKLVSNLLKAYEADIKTLPWMSEATRQKALDKIHAFTPHLGYPDVWRDYAALEISRDDLVGNMKRASMFEWHHDVARLDQAVDRNEWHMTPPTVNAYYNPSFNSITFPAAILQPPFFDPNADDAVNYGAIGVVIGHEISHGFDDQGSKYNGAGNMENWWTDTDLTNFQARTKMLTDQYSAFEPLPGLHVRGDATLGENIADLAGLSISYKAYHIALGGQAAPVLDGFTGDQRFFMGLAQVWQSKFREGELRSRILSDVHSPAAFRVIGSTRNVDAWYEAFDVKPGDKYYLPPDQRVKLW</sequence>
<dbReference type="Gene3D" id="1.10.1380.10">
    <property type="entry name" value="Neutral endopeptidase , domain2"/>
    <property type="match status" value="1"/>
</dbReference>
<dbReference type="InterPro" id="IPR018497">
    <property type="entry name" value="Peptidase_M13_C"/>
</dbReference>
<comment type="cofactor">
    <cofactor evidence="1">
        <name>Zn(2+)</name>
        <dbReference type="ChEBI" id="CHEBI:29105"/>
    </cofactor>
</comment>
<dbReference type="PROSITE" id="PS51885">
    <property type="entry name" value="NEPRILYSIN"/>
    <property type="match status" value="1"/>
</dbReference>
<name>A0ABP3QBU8_9PROT</name>
<gene>
    <name evidence="11" type="ORF">GCM10008942_37450</name>
</gene>
<dbReference type="Proteomes" id="UP001499951">
    <property type="component" value="Unassembled WGS sequence"/>
</dbReference>